<name>A0A2S0VUJ6_9ALTE</name>
<organism evidence="1 2">
    <name type="scientific">Saccharobesus litoralis</name>
    <dbReference type="NCBI Taxonomy" id="2172099"/>
    <lineage>
        <taxon>Bacteria</taxon>
        <taxon>Pseudomonadati</taxon>
        <taxon>Pseudomonadota</taxon>
        <taxon>Gammaproteobacteria</taxon>
        <taxon>Alteromonadales</taxon>
        <taxon>Alteromonadaceae</taxon>
        <taxon>Saccharobesus</taxon>
    </lineage>
</organism>
<dbReference type="KEGG" id="cate:C2869_16310"/>
<protein>
    <submittedName>
        <fullName evidence="1">Uncharacterized protein</fullName>
    </submittedName>
</protein>
<reference evidence="1 2" key="1">
    <citation type="submission" date="2018-01" db="EMBL/GenBank/DDBJ databases">
        <title>Genome sequence of a Cantenovulum-like bacteria.</title>
        <authorList>
            <person name="Tan W.R."/>
            <person name="Lau N.-S."/>
            <person name="Go F."/>
            <person name="Amirul A.-A.A."/>
        </authorList>
    </citation>
    <scope>NUCLEOTIDE SEQUENCE [LARGE SCALE GENOMIC DNA]</scope>
    <source>
        <strain evidence="1 2">CCB-QB4</strain>
    </source>
</reference>
<keyword evidence="2" id="KW-1185">Reference proteome</keyword>
<dbReference type="EMBL" id="CP026604">
    <property type="protein sequence ID" value="AWB67891.1"/>
    <property type="molecule type" value="Genomic_DNA"/>
</dbReference>
<proteinExistence type="predicted"/>
<sequence length="68" mass="7363">MNDQTVIKANNDSLSLPPGTTLTLVSKNGEVLNEGKDLITQIFTAITDEVVAQIFCEARPISEGTFRP</sequence>
<evidence type="ECO:0000313" key="1">
    <source>
        <dbReference type="EMBL" id="AWB67891.1"/>
    </source>
</evidence>
<dbReference type="Proteomes" id="UP000244441">
    <property type="component" value="Chromosome"/>
</dbReference>
<dbReference type="RefSeq" id="WP_108603957.1">
    <property type="nucleotide sequence ID" value="NZ_CP026604.1"/>
</dbReference>
<evidence type="ECO:0000313" key="2">
    <source>
        <dbReference type="Proteomes" id="UP000244441"/>
    </source>
</evidence>
<gene>
    <name evidence="1" type="ORF">C2869_16310</name>
</gene>
<accession>A0A2S0VUJ6</accession>
<dbReference type="AlphaFoldDB" id="A0A2S0VUJ6"/>